<sequence>MLAKFWRMRFINETGQTMSYDGDSHAARIAIRIMGWKISSGDLTYGTVITEDLGFSSGTIADDGEVEGTVVDNSSNLFWGLNGTFEITHDLDAAVGQCRLFIEESDNNGNWPSDSNDFVIDDLIEISVLPIDNSGVNKSRSKNFKY</sequence>
<name>A0A0F9J176_9ZZZZ</name>
<evidence type="ECO:0000313" key="1">
    <source>
        <dbReference type="EMBL" id="KKL99700.1"/>
    </source>
</evidence>
<dbReference type="AlphaFoldDB" id="A0A0F9J176"/>
<proteinExistence type="predicted"/>
<dbReference type="EMBL" id="LAZR01017611">
    <property type="protein sequence ID" value="KKL99700.1"/>
    <property type="molecule type" value="Genomic_DNA"/>
</dbReference>
<gene>
    <name evidence="1" type="ORF">LCGC14_1811810</name>
</gene>
<accession>A0A0F9J176</accession>
<comment type="caution">
    <text evidence="1">The sequence shown here is derived from an EMBL/GenBank/DDBJ whole genome shotgun (WGS) entry which is preliminary data.</text>
</comment>
<reference evidence="1" key="1">
    <citation type="journal article" date="2015" name="Nature">
        <title>Complex archaea that bridge the gap between prokaryotes and eukaryotes.</title>
        <authorList>
            <person name="Spang A."/>
            <person name="Saw J.H."/>
            <person name="Jorgensen S.L."/>
            <person name="Zaremba-Niedzwiedzka K."/>
            <person name="Martijn J."/>
            <person name="Lind A.E."/>
            <person name="van Eijk R."/>
            <person name="Schleper C."/>
            <person name="Guy L."/>
            <person name="Ettema T.J."/>
        </authorList>
    </citation>
    <scope>NUCLEOTIDE SEQUENCE</scope>
</reference>
<organism evidence="1">
    <name type="scientific">marine sediment metagenome</name>
    <dbReference type="NCBI Taxonomy" id="412755"/>
    <lineage>
        <taxon>unclassified sequences</taxon>
        <taxon>metagenomes</taxon>
        <taxon>ecological metagenomes</taxon>
    </lineage>
</organism>
<protein>
    <submittedName>
        <fullName evidence="1">Uncharacterized protein</fullName>
    </submittedName>
</protein>